<accession>A0A7G9RF30</accession>
<dbReference type="KEGG" id="nmes:H9L09_07600"/>
<sequence>MAESNLPRPRQVTMAAGIGLVASLLLVVSLFDALTRLRSVEMRAAIDDFLAREPGSGLGLDADAVASVLRALVFLDGALAATAAVLAVYVFQRHRAARIGFSVAAGLLLLTSPVTGGALALLVAFAATLLWGRPARDWFAGRAPQPLDAATGSRSEDGAADGSDHGRQPSADAWPPPRPPVPADQWPPVQARPVSRSGEESSPEVRQPPPAAQPFGQRPEEQSAPVTSPSGWPPPGARPSPAGATSSAPTATGRPGSVVAATVLTFVAAGLTALLFAVVVAGLVLAKDTVVDVIEQNPEVARMDLNTQDVLAALWVLSALILFWCLAAMALAFLTFRRVGWARLLLVVSAVASGLLGLVAFPVGLVVTALAAATVWLLLGRASNAWFAGGGTSGPPYPPPPASPTPGQQPQPYGQQPQPPYGQQPQPPYGQQPPAPEQQPQGGPQRPQGKPPVW</sequence>
<feature type="transmembrane region" description="Helical" evidence="2">
    <location>
        <begin position="258"/>
        <end position="286"/>
    </location>
</feature>
<feature type="transmembrane region" description="Helical" evidence="2">
    <location>
        <begin position="103"/>
        <end position="131"/>
    </location>
</feature>
<feature type="compositionally biased region" description="Basic and acidic residues" evidence="1">
    <location>
        <begin position="154"/>
        <end position="167"/>
    </location>
</feature>
<feature type="region of interest" description="Disordered" evidence="1">
    <location>
        <begin position="143"/>
        <end position="254"/>
    </location>
</feature>
<keyword evidence="4" id="KW-1185">Reference proteome</keyword>
<feature type="transmembrane region" description="Helical" evidence="2">
    <location>
        <begin position="12"/>
        <end position="31"/>
    </location>
</feature>
<keyword evidence="2" id="KW-0472">Membrane</keyword>
<name>A0A7G9RF30_9ACTN</name>
<dbReference type="Proteomes" id="UP000515947">
    <property type="component" value="Chromosome"/>
</dbReference>
<dbReference type="EMBL" id="CP060713">
    <property type="protein sequence ID" value="QNN54205.1"/>
    <property type="molecule type" value="Genomic_DNA"/>
</dbReference>
<evidence type="ECO:0000256" key="1">
    <source>
        <dbReference type="SAM" id="MobiDB-lite"/>
    </source>
</evidence>
<feature type="compositionally biased region" description="Pro residues" evidence="1">
    <location>
        <begin position="395"/>
        <end position="409"/>
    </location>
</feature>
<feature type="compositionally biased region" description="Low complexity" evidence="1">
    <location>
        <begin position="438"/>
        <end position="448"/>
    </location>
</feature>
<dbReference type="AlphaFoldDB" id="A0A7G9RF30"/>
<protein>
    <recommendedName>
        <fullName evidence="5">DUF4064 domain-containing protein</fullName>
    </recommendedName>
</protein>
<feature type="compositionally biased region" description="Low complexity" evidence="1">
    <location>
        <begin position="239"/>
        <end position="254"/>
    </location>
</feature>
<feature type="compositionally biased region" description="Pro residues" evidence="1">
    <location>
        <begin position="417"/>
        <end position="437"/>
    </location>
</feature>
<evidence type="ECO:0008006" key="5">
    <source>
        <dbReference type="Google" id="ProtNLM"/>
    </source>
</evidence>
<evidence type="ECO:0000256" key="2">
    <source>
        <dbReference type="SAM" id="Phobius"/>
    </source>
</evidence>
<evidence type="ECO:0000313" key="4">
    <source>
        <dbReference type="Proteomes" id="UP000515947"/>
    </source>
</evidence>
<dbReference type="RefSeq" id="WP_187580045.1">
    <property type="nucleotide sequence ID" value="NZ_CP060713.1"/>
</dbReference>
<reference evidence="3 4" key="1">
    <citation type="submission" date="2020-08" db="EMBL/GenBank/DDBJ databases">
        <title>Genome sequence of Nocardioides mesophilus KACC 16243T.</title>
        <authorList>
            <person name="Hyun D.-W."/>
            <person name="Bae J.-W."/>
        </authorList>
    </citation>
    <scope>NUCLEOTIDE SEQUENCE [LARGE SCALE GENOMIC DNA]</scope>
    <source>
        <strain evidence="3 4">KACC 16243</strain>
    </source>
</reference>
<gene>
    <name evidence="3" type="ORF">H9L09_07600</name>
</gene>
<evidence type="ECO:0000313" key="3">
    <source>
        <dbReference type="EMBL" id="QNN54205.1"/>
    </source>
</evidence>
<feature type="transmembrane region" description="Helical" evidence="2">
    <location>
        <begin position="346"/>
        <end position="379"/>
    </location>
</feature>
<feature type="transmembrane region" description="Helical" evidence="2">
    <location>
        <begin position="68"/>
        <end position="91"/>
    </location>
</feature>
<feature type="transmembrane region" description="Helical" evidence="2">
    <location>
        <begin position="310"/>
        <end position="334"/>
    </location>
</feature>
<keyword evidence="2" id="KW-1133">Transmembrane helix</keyword>
<organism evidence="3 4">
    <name type="scientific">Nocardioides mesophilus</name>
    <dbReference type="NCBI Taxonomy" id="433659"/>
    <lineage>
        <taxon>Bacteria</taxon>
        <taxon>Bacillati</taxon>
        <taxon>Actinomycetota</taxon>
        <taxon>Actinomycetes</taxon>
        <taxon>Propionibacteriales</taxon>
        <taxon>Nocardioidaceae</taxon>
        <taxon>Nocardioides</taxon>
    </lineage>
</organism>
<feature type="region of interest" description="Disordered" evidence="1">
    <location>
        <begin position="390"/>
        <end position="454"/>
    </location>
</feature>
<keyword evidence="2" id="KW-0812">Transmembrane</keyword>
<proteinExistence type="predicted"/>